<reference evidence="7" key="1">
    <citation type="submission" date="2022-03" db="EMBL/GenBank/DDBJ databases">
        <authorList>
            <person name="Lindestad O."/>
        </authorList>
    </citation>
    <scope>NUCLEOTIDE SEQUENCE</scope>
</reference>
<accession>A0A8S4RFK3</accession>
<feature type="binding site" evidence="5">
    <location>
        <position position="260"/>
    </location>
    <ligand>
        <name>Mg(2+)</name>
        <dbReference type="ChEBI" id="CHEBI:18420"/>
        <note>catalytic</note>
    </ligand>
</feature>
<dbReference type="PANTHER" id="PTHR13966">
    <property type="entry name" value="ENDONUCLEASE RELATED"/>
    <property type="match status" value="1"/>
</dbReference>
<dbReference type="GO" id="GO:0046872">
    <property type="term" value="F:metal ion binding"/>
    <property type="evidence" value="ECO:0007669"/>
    <property type="project" value="UniProtKB-KW"/>
</dbReference>
<dbReference type="PANTHER" id="PTHR13966:SF19">
    <property type="entry name" value="NUCLEASE EXOG, MITOCHONDRIAL"/>
    <property type="match status" value="1"/>
</dbReference>
<dbReference type="GO" id="GO:0006309">
    <property type="term" value="P:apoptotic DNA fragmentation"/>
    <property type="evidence" value="ECO:0007669"/>
    <property type="project" value="TreeGrafter"/>
</dbReference>
<dbReference type="GO" id="GO:0004521">
    <property type="term" value="F:RNA endonuclease activity"/>
    <property type="evidence" value="ECO:0007669"/>
    <property type="project" value="TreeGrafter"/>
</dbReference>
<dbReference type="GO" id="GO:0000014">
    <property type="term" value="F:single-stranded DNA endodeoxyribonuclease activity"/>
    <property type="evidence" value="ECO:0007669"/>
    <property type="project" value="TreeGrafter"/>
</dbReference>
<dbReference type="InterPro" id="IPR001604">
    <property type="entry name" value="Endo_G_ENPP1-like_dom"/>
</dbReference>
<dbReference type="SUPFAM" id="SSF54060">
    <property type="entry name" value="His-Me finger endonucleases"/>
    <property type="match status" value="1"/>
</dbReference>
<dbReference type="Proteomes" id="UP000838756">
    <property type="component" value="Unassembled WGS sequence"/>
</dbReference>
<keyword evidence="5" id="KW-0479">Metal-binding</keyword>
<feature type="domain" description="DNA/RNA non-specific endonuclease/pyrophosphatase/phosphodiesterase" evidence="6">
    <location>
        <begin position="146"/>
        <end position="388"/>
    </location>
</feature>
<keyword evidence="2" id="KW-0540">Nuclease</keyword>
<evidence type="ECO:0000256" key="3">
    <source>
        <dbReference type="ARBA" id="ARBA00022759"/>
    </source>
</evidence>
<evidence type="ECO:0000256" key="1">
    <source>
        <dbReference type="ARBA" id="ARBA00010052"/>
    </source>
</evidence>
<evidence type="ECO:0000313" key="7">
    <source>
        <dbReference type="EMBL" id="CAH2235892.1"/>
    </source>
</evidence>
<keyword evidence="3" id="KW-0378">Hydrolase</keyword>
<dbReference type="OrthoDB" id="5960141at2759"/>
<evidence type="ECO:0000313" key="8">
    <source>
        <dbReference type="Proteomes" id="UP000838756"/>
    </source>
</evidence>
<dbReference type="GO" id="GO:0005743">
    <property type="term" value="C:mitochondrial inner membrane"/>
    <property type="evidence" value="ECO:0007669"/>
    <property type="project" value="TreeGrafter"/>
</dbReference>
<dbReference type="FunFam" id="3.40.570.10:FF:000007">
    <property type="entry name" value="Alkaline nuclease"/>
    <property type="match status" value="1"/>
</dbReference>
<proteinExistence type="inferred from homology"/>
<evidence type="ECO:0000256" key="4">
    <source>
        <dbReference type="PIRSR" id="PIRSR640255-1"/>
    </source>
</evidence>
<comment type="similarity">
    <text evidence="1">Belongs to the DNA/RNA non-specific endonuclease family.</text>
</comment>
<keyword evidence="3" id="KW-0255">Endonuclease</keyword>
<dbReference type="InterPro" id="IPR040255">
    <property type="entry name" value="Non-specific_endonuclease"/>
</dbReference>
<gene>
    <name evidence="7" type="primary">jg9881</name>
    <name evidence="7" type="ORF">PAEG_LOCUS13417</name>
</gene>
<organism evidence="7 8">
    <name type="scientific">Pararge aegeria aegeria</name>
    <dbReference type="NCBI Taxonomy" id="348720"/>
    <lineage>
        <taxon>Eukaryota</taxon>
        <taxon>Metazoa</taxon>
        <taxon>Ecdysozoa</taxon>
        <taxon>Arthropoda</taxon>
        <taxon>Hexapoda</taxon>
        <taxon>Insecta</taxon>
        <taxon>Pterygota</taxon>
        <taxon>Neoptera</taxon>
        <taxon>Endopterygota</taxon>
        <taxon>Lepidoptera</taxon>
        <taxon>Glossata</taxon>
        <taxon>Ditrysia</taxon>
        <taxon>Papilionoidea</taxon>
        <taxon>Nymphalidae</taxon>
        <taxon>Satyrinae</taxon>
        <taxon>Satyrini</taxon>
        <taxon>Parargina</taxon>
        <taxon>Pararge</taxon>
    </lineage>
</organism>
<dbReference type="AlphaFoldDB" id="A0A8S4RFK3"/>
<dbReference type="InterPro" id="IPR044929">
    <property type="entry name" value="DNA/RNA_non-sp_Endonuclease_sf"/>
</dbReference>
<dbReference type="SMART" id="SM00892">
    <property type="entry name" value="Endonuclease_NS"/>
    <property type="match status" value="1"/>
</dbReference>
<name>A0A8S4RFK3_9NEOP</name>
<protein>
    <submittedName>
        <fullName evidence="7">Jg9881 protein</fullName>
    </submittedName>
</protein>
<dbReference type="InterPro" id="IPR044925">
    <property type="entry name" value="His-Me_finger_sf"/>
</dbReference>
<dbReference type="Pfam" id="PF01223">
    <property type="entry name" value="Endonuclease_NS"/>
    <property type="match status" value="1"/>
</dbReference>
<evidence type="ECO:0000256" key="2">
    <source>
        <dbReference type="ARBA" id="ARBA00022722"/>
    </source>
</evidence>
<dbReference type="GO" id="GO:0005634">
    <property type="term" value="C:nucleus"/>
    <property type="evidence" value="ECO:0007669"/>
    <property type="project" value="TreeGrafter"/>
</dbReference>
<evidence type="ECO:0000256" key="5">
    <source>
        <dbReference type="PIRSR" id="PIRSR640255-2"/>
    </source>
</evidence>
<keyword evidence="8" id="KW-1185">Reference proteome</keyword>
<evidence type="ECO:0000259" key="6">
    <source>
        <dbReference type="SMART" id="SM00892"/>
    </source>
</evidence>
<comment type="caution">
    <text evidence="7">The sequence shown here is derived from an EMBL/GenBank/DDBJ whole genome shotgun (WGS) entry which is preliminary data.</text>
</comment>
<sequence>MWQRFYFLILCAFNSEINQRCILNSRVHFGQPLPVIIRNERLLEPNDNNGNVELNYGEAMILSCEGAGTITHPSLTQHLPTASITCAGGENFRNDNWLTFPASFSFFRCSDPPNNNRPIHCSERTNRTCFGGNQIVEVGYRSQNQFYPVFESCFDHGNLNPIYSKYTQKPYNALYQTKVDRPYFVDDGHYGGVPVDTLFSPKNQRDAVAKYVGPLIETYVTESQHLSRGHLAAKTDFVFAFSERATFHYVNCAPQWTGFNGGNWNTLEVDLRNHIHYAGYDTIVYTGTYGVTELKNHLGLRVEIYLYSDVNNNQVIRVPQYYYKVVYEPSTQRGIAFVGINNPYYTANEARELFFCKDICRSGNFRWLSWHPDNPAEGYAFCCTVADFRNTIKHLPDFEVTGLLM</sequence>
<dbReference type="GO" id="GO:0003676">
    <property type="term" value="F:nucleic acid binding"/>
    <property type="evidence" value="ECO:0007669"/>
    <property type="project" value="InterPro"/>
</dbReference>
<feature type="active site" description="Proton acceptor" evidence="4">
    <location>
        <position position="230"/>
    </location>
</feature>
<dbReference type="Gene3D" id="3.40.570.10">
    <property type="entry name" value="Extracellular Endonuclease, subunit A"/>
    <property type="match status" value="1"/>
</dbReference>
<dbReference type="EMBL" id="CAKXAJ010025159">
    <property type="protein sequence ID" value="CAH2235892.1"/>
    <property type="molecule type" value="Genomic_DNA"/>
</dbReference>